<keyword evidence="2" id="KW-1185">Reference proteome</keyword>
<reference evidence="2" key="1">
    <citation type="journal article" date="2019" name="Int. J. Syst. Evol. Microbiol.">
        <title>The Global Catalogue of Microorganisms (GCM) 10K type strain sequencing project: providing services to taxonomists for standard genome sequencing and annotation.</title>
        <authorList>
            <consortium name="The Broad Institute Genomics Platform"/>
            <consortium name="The Broad Institute Genome Sequencing Center for Infectious Disease"/>
            <person name="Wu L."/>
            <person name="Ma J."/>
        </authorList>
    </citation>
    <scope>NUCLEOTIDE SEQUENCE [LARGE SCALE GENOMIC DNA]</scope>
    <source>
        <strain evidence="2">CCUG 43117</strain>
    </source>
</reference>
<dbReference type="Proteomes" id="UP001596060">
    <property type="component" value="Unassembled WGS sequence"/>
</dbReference>
<proteinExistence type="predicted"/>
<organism evidence="1 2">
    <name type="scientific">Bosea massiliensis</name>
    <dbReference type="NCBI Taxonomy" id="151419"/>
    <lineage>
        <taxon>Bacteria</taxon>
        <taxon>Pseudomonadati</taxon>
        <taxon>Pseudomonadota</taxon>
        <taxon>Alphaproteobacteria</taxon>
        <taxon>Hyphomicrobiales</taxon>
        <taxon>Boseaceae</taxon>
        <taxon>Bosea</taxon>
    </lineage>
</organism>
<dbReference type="RefSeq" id="WP_066735392.1">
    <property type="nucleotide sequence ID" value="NZ_JBHSLU010000063.1"/>
</dbReference>
<evidence type="ECO:0000313" key="1">
    <source>
        <dbReference type="EMBL" id="MFC5507263.1"/>
    </source>
</evidence>
<sequence length="254" mass="28044">MKSESWAIVASILAGVALVGFFAAPSLLKGPPRDPDSLCLKTGAVGHTLVLVDKSDPWSEVQAGRLKRLVKQIGETLPADRMLSIYVFNDVFEPGFPPLLSLCNPGRTASELIGNPRRDYLRWVEKFGRPLDEALSVLTQPAKGNLSPIVEAVGDVASRPETRVREGDKSLVLVSDMLQNSSQFTFFGSAPGARDPERLKRLVGKVWQDSDARSWQLQVHQVQGVYEPQRLEQASSLWQQALRGSGIPFVWERL</sequence>
<gene>
    <name evidence="1" type="ORF">ACFPN9_18645</name>
</gene>
<evidence type="ECO:0000313" key="2">
    <source>
        <dbReference type="Proteomes" id="UP001596060"/>
    </source>
</evidence>
<protein>
    <recommendedName>
        <fullName evidence="3">VWFA domain-containing protein</fullName>
    </recommendedName>
</protein>
<comment type="caution">
    <text evidence="1">The sequence shown here is derived from an EMBL/GenBank/DDBJ whole genome shotgun (WGS) entry which is preliminary data.</text>
</comment>
<dbReference type="EMBL" id="JBHSLU010000063">
    <property type="protein sequence ID" value="MFC5507263.1"/>
    <property type="molecule type" value="Genomic_DNA"/>
</dbReference>
<accession>A0ABW0P647</accession>
<name>A0ABW0P647_9HYPH</name>
<evidence type="ECO:0008006" key="3">
    <source>
        <dbReference type="Google" id="ProtNLM"/>
    </source>
</evidence>